<evidence type="ECO:0000313" key="3">
    <source>
        <dbReference type="Proteomes" id="UP000607311"/>
    </source>
</evidence>
<keyword evidence="3" id="KW-1185">Reference proteome</keyword>
<evidence type="ECO:0000313" key="2">
    <source>
        <dbReference type="EMBL" id="GIJ34483.1"/>
    </source>
</evidence>
<organism evidence="2 3">
    <name type="scientific">Micromonospora sediminimaris</name>
    <dbReference type="NCBI Taxonomy" id="547162"/>
    <lineage>
        <taxon>Bacteria</taxon>
        <taxon>Bacillati</taxon>
        <taxon>Actinomycetota</taxon>
        <taxon>Actinomycetes</taxon>
        <taxon>Micromonosporales</taxon>
        <taxon>Micromonosporaceae</taxon>
        <taxon>Micromonospora</taxon>
    </lineage>
</organism>
<dbReference type="EMBL" id="BOPD01000021">
    <property type="protein sequence ID" value="GIJ34483.1"/>
    <property type="molecule type" value="Genomic_DNA"/>
</dbReference>
<sequence length="100" mass="10526">MSIGVRLGRHDISNRGISHGSNGPVADGERLEPSNHAMATPSCCHAHGAASTLRRGNHTPSARRPDRTLTGARSAACADDSPTMRQAHFVGMVDTTLIVD</sequence>
<name>A0A9W5UU92_9ACTN</name>
<comment type="caution">
    <text evidence="2">The sequence shown here is derived from an EMBL/GenBank/DDBJ whole genome shotgun (WGS) entry which is preliminary data.</text>
</comment>
<protein>
    <submittedName>
        <fullName evidence="2">Uncharacterized protein</fullName>
    </submittedName>
</protein>
<feature type="region of interest" description="Disordered" evidence="1">
    <location>
        <begin position="1"/>
        <end position="79"/>
    </location>
</feature>
<evidence type="ECO:0000256" key="1">
    <source>
        <dbReference type="SAM" id="MobiDB-lite"/>
    </source>
</evidence>
<accession>A0A9W5UU92</accession>
<reference evidence="2" key="1">
    <citation type="submission" date="2021-01" db="EMBL/GenBank/DDBJ databases">
        <title>Whole genome shotgun sequence of Verrucosispora sediminis NBRC 107745.</title>
        <authorList>
            <person name="Komaki H."/>
            <person name="Tamura T."/>
        </authorList>
    </citation>
    <scope>NUCLEOTIDE SEQUENCE</scope>
    <source>
        <strain evidence="2">NBRC 107745</strain>
    </source>
</reference>
<dbReference type="AlphaFoldDB" id="A0A9W5UU92"/>
<gene>
    <name evidence="2" type="ORF">Vse01_36310</name>
</gene>
<dbReference type="Proteomes" id="UP000607311">
    <property type="component" value="Unassembled WGS sequence"/>
</dbReference>
<proteinExistence type="predicted"/>